<keyword evidence="1" id="KW-0732">Signal</keyword>
<accession>A0ABQ6LTV9</accession>
<name>A0ABQ6LTV9_9RHOB</name>
<proteinExistence type="predicted"/>
<evidence type="ECO:0000313" key="2">
    <source>
        <dbReference type="EMBL" id="GMG85482.1"/>
    </source>
</evidence>
<keyword evidence="3" id="KW-1185">Reference proteome</keyword>
<sequence>MDSMRLCAVAALLALSGEATAATLFENSALNSSSQNCAFECAEGLSAPDVTGAQSFALSGKSFVERLIVPYDRSGSGSLSFGTDNVDWEIRASSGGTPGAILASGTIVLEAADIEAVTIAGNTDEEMALEIGSVMLDAGTYFATFDVNLADMFAMFWSVSPTGTGTSFDSPDDGATWTPGYAGTISTPRGAMSLRVEGTSADAAVPVPAPAILLLSGLAGLAWTGRRRT</sequence>
<gene>
    <name evidence="2" type="ORF">LNKW23_47040</name>
</gene>
<feature type="signal peptide" evidence="1">
    <location>
        <begin position="1"/>
        <end position="21"/>
    </location>
</feature>
<protein>
    <recommendedName>
        <fullName evidence="4">PEP-CTERM sorting domain-containing protein</fullName>
    </recommendedName>
</protein>
<evidence type="ECO:0000256" key="1">
    <source>
        <dbReference type="SAM" id="SignalP"/>
    </source>
</evidence>
<evidence type="ECO:0008006" key="4">
    <source>
        <dbReference type="Google" id="ProtNLM"/>
    </source>
</evidence>
<dbReference type="RefSeq" id="WP_285674852.1">
    <property type="nucleotide sequence ID" value="NZ_BSYI01000069.1"/>
</dbReference>
<comment type="caution">
    <text evidence="2">The sequence shown here is derived from an EMBL/GenBank/DDBJ whole genome shotgun (WGS) entry which is preliminary data.</text>
</comment>
<organism evidence="2 3">
    <name type="scientific">Paralimibaculum aggregatum</name>
    <dbReference type="NCBI Taxonomy" id="3036245"/>
    <lineage>
        <taxon>Bacteria</taxon>
        <taxon>Pseudomonadati</taxon>
        <taxon>Pseudomonadota</taxon>
        <taxon>Alphaproteobacteria</taxon>
        <taxon>Rhodobacterales</taxon>
        <taxon>Paracoccaceae</taxon>
        <taxon>Paralimibaculum</taxon>
    </lineage>
</organism>
<dbReference type="Proteomes" id="UP001239909">
    <property type="component" value="Unassembled WGS sequence"/>
</dbReference>
<dbReference type="EMBL" id="BSYI01000069">
    <property type="protein sequence ID" value="GMG85482.1"/>
    <property type="molecule type" value="Genomic_DNA"/>
</dbReference>
<reference evidence="2 3" key="1">
    <citation type="submission" date="2023-04" db="EMBL/GenBank/DDBJ databases">
        <title>Marinoamorphus aggregata gen. nov., sp. Nov., isolate from tissue of brittle star Ophioplocus japonicus.</title>
        <authorList>
            <person name="Kawano K."/>
            <person name="Sawayama S."/>
            <person name="Nakagawa S."/>
        </authorList>
    </citation>
    <scope>NUCLEOTIDE SEQUENCE [LARGE SCALE GENOMIC DNA]</scope>
    <source>
        <strain evidence="2 3">NKW23</strain>
    </source>
</reference>
<feature type="chain" id="PRO_5046063758" description="PEP-CTERM sorting domain-containing protein" evidence="1">
    <location>
        <begin position="22"/>
        <end position="229"/>
    </location>
</feature>
<evidence type="ECO:0000313" key="3">
    <source>
        <dbReference type="Proteomes" id="UP001239909"/>
    </source>
</evidence>